<dbReference type="SUPFAM" id="SSF88713">
    <property type="entry name" value="Glycoside hydrolase/deacetylase"/>
    <property type="match status" value="1"/>
</dbReference>
<dbReference type="Gene3D" id="3.20.20.370">
    <property type="entry name" value="Glycoside hydrolase/deacetylase"/>
    <property type="match status" value="1"/>
</dbReference>
<dbReference type="Proteomes" id="UP001324993">
    <property type="component" value="Chromosome"/>
</dbReference>
<evidence type="ECO:0000313" key="2">
    <source>
        <dbReference type="EMBL" id="WPJ94826.1"/>
    </source>
</evidence>
<dbReference type="EMBL" id="CP138858">
    <property type="protein sequence ID" value="WPJ94826.1"/>
    <property type="molecule type" value="Genomic_DNA"/>
</dbReference>
<feature type="domain" description="NodB homology" evidence="1">
    <location>
        <begin position="16"/>
        <end position="79"/>
    </location>
</feature>
<dbReference type="InterPro" id="IPR002509">
    <property type="entry name" value="NODB_dom"/>
</dbReference>
<dbReference type="RefSeq" id="WP_319831737.1">
    <property type="nucleotide sequence ID" value="NZ_CP138858.1"/>
</dbReference>
<keyword evidence="3" id="KW-1185">Reference proteome</keyword>
<organism evidence="2 3">
    <name type="scientific">Coraliomargarita algicola</name>
    <dbReference type="NCBI Taxonomy" id="3092156"/>
    <lineage>
        <taxon>Bacteria</taxon>
        <taxon>Pseudomonadati</taxon>
        <taxon>Verrucomicrobiota</taxon>
        <taxon>Opitutia</taxon>
        <taxon>Puniceicoccales</taxon>
        <taxon>Coraliomargaritaceae</taxon>
        <taxon>Coraliomargarita</taxon>
    </lineage>
</organism>
<dbReference type="InterPro" id="IPR011330">
    <property type="entry name" value="Glyco_hydro/deAcase_b/a-brl"/>
</dbReference>
<sequence>MKQQPQFTWPEGQQCAVTLSYDDALPIHHKAVAPFLAAKGVSATFYICASSGFTEHTDAWRQVAELGHELGNHTLFHPCRREPATNYDWLAAHYDLCDYTAQRWTDEMRVANCLLRLVDGEAERTFGNTCCHTTIGRGPREKDLDGLIKRMFVAGRGPRNEKIVEPSTLNFPALGHFSGDGKTMEDLQQLIEHAIQMNGWIIFMFHGIGENTHKLYIDDDEHAKLIEYLAANSARIWTASMVKVAKHLKNCATELE</sequence>
<evidence type="ECO:0000259" key="1">
    <source>
        <dbReference type="Pfam" id="PF01522"/>
    </source>
</evidence>
<name>A0ABZ0RFI4_9BACT</name>
<gene>
    <name evidence="2" type="ORF">SH580_15445</name>
</gene>
<evidence type="ECO:0000313" key="3">
    <source>
        <dbReference type="Proteomes" id="UP001324993"/>
    </source>
</evidence>
<accession>A0ABZ0RFI4</accession>
<reference evidence="2 3" key="1">
    <citation type="submission" date="2023-11" db="EMBL/GenBank/DDBJ databases">
        <title>Coraliomargarita sp. nov., isolated from marine algae.</title>
        <authorList>
            <person name="Lee J.K."/>
            <person name="Baek J.H."/>
            <person name="Kim J.M."/>
            <person name="Choi D.G."/>
            <person name="Jeon C.O."/>
        </authorList>
    </citation>
    <scope>NUCLEOTIDE SEQUENCE [LARGE SCALE GENOMIC DNA]</scope>
    <source>
        <strain evidence="2 3">J2-16</strain>
    </source>
</reference>
<protein>
    <submittedName>
        <fullName evidence="2">Polysaccharide deacetylase family protein</fullName>
    </submittedName>
</protein>
<dbReference type="Pfam" id="PF01522">
    <property type="entry name" value="Polysacc_deac_1"/>
    <property type="match status" value="1"/>
</dbReference>
<proteinExistence type="predicted"/>